<dbReference type="SMART" id="SM00046">
    <property type="entry name" value="DAGKc"/>
    <property type="match status" value="1"/>
</dbReference>
<dbReference type="Pfam" id="PF00781">
    <property type="entry name" value="DAGK_cat"/>
    <property type="match status" value="1"/>
</dbReference>
<reference evidence="6" key="1">
    <citation type="submission" date="2023-07" db="EMBL/GenBank/DDBJ databases">
        <title>Genomic Encyclopedia of Type Strains, Phase IV (KMG-IV): sequencing the most valuable type-strain genomes for metagenomic binning, comparative biology and taxonomic classification.</title>
        <authorList>
            <person name="Goeker M."/>
        </authorList>
    </citation>
    <scope>NUCLEOTIDE SEQUENCE</scope>
    <source>
        <strain evidence="6">DSM 26174</strain>
    </source>
</reference>
<dbReference type="AlphaFoldDB" id="A0AAE3XK29"/>
<evidence type="ECO:0000256" key="4">
    <source>
        <dbReference type="ARBA" id="ARBA00022840"/>
    </source>
</evidence>
<protein>
    <submittedName>
        <fullName evidence="6">YegS/Rv2252/BmrU family lipid kinase</fullName>
    </submittedName>
</protein>
<gene>
    <name evidence="6" type="ORF">HNQ88_001328</name>
</gene>
<dbReference type="SUPFAM" id="SSF111331">
    <property type="entry name" value="NAD kinase/diacylglycerol kinase-like"/>
    <property type="match status" value="1"/>
</dbReference>
<keyword evidence="7" id="KW-1185">Reference proteome</keyword>
<dbReference type="PROSITE" id="PS50146">
    <property type="entry name" value="DAGK"/>
    <property type="match status" value="1"/>
</dbReference>
<dbReference type="PANTHER" id="PTHR12358">
    <property type="entry name" value="SPHINGOSINE KINASE"/>
    <property type="match status" value="1"/>
</dbReference>
<keyword evidence="2" id="KW-0547">Nucleotide-binding</keyword>
<dbReference type="GO" id="GO:0005524">
    <property type="term" value="F:ATP binding"/>
    <property type="evidence" value="ECO:0007669"/>
    <property type="project" value="UniProtKB-KW"/>
</dbReference>
<evidence type="ECO:0000256" key="3">
    <source>
        <dbReference type="ARBA" id="ARBA00022777"/>
    </source>
</evidence>
<dbReference type="InterPro" id="IPR001206">
    <property type="entry name" value="Diacylglycerol_kinase_cat_dom"/>
</dbReference>
<feature type="domain" description="DAGKc" evidence="5">
    <location>
        <begin position="3"/>
        <end position="135"/>
    </location>
</feature>
<name>A0AAE3XK29_9BACT</name>
<dbReference type="Proteomes" id="UP001185092">
    <property type="component" value="Unassembled WGS sequence"/>
</dbReference>
<keyword evidence="1" id="KW-0808">Transferase</keyword>
<keyword evidence="4" id="KW-0067">ATP-binding</keyword>
<evidence type="ECO:0000313" key="6">
    <source>
        <dbReference type="EMBL" id="MDR6238352.1"/>
    </source>
</evidence>
<dbReference type="PANTHER" id="PTHR12358:SF106">
    <property type="entry name" value="LIPID KINASE YEGS"/>
    <property type="match status" value="1"/>
</dbReference>
<proteinExistence type="predicted"/>
<organism evidence="6 7">
    <name type="scientific">Aureibacter tunicatorum</name>
    <dbReference type="NCBI Taxonomy" id="866807"/>
    <lineage>
        <taxon>Bacteria</taxon>
        <taxon>Pseudomonadati</taxon>
        <taxon>Bacteroidota</taxon>
        <taxon>Cytophagia</taxon>
        <taxon>Cytophagales</taxon>
        <taxon>Persicobacteraceae</taxon>
        <taxon>Aureibacter</taxon>
    </lineage>
</organism>
<dbReference type="InterPro" id="IPR050187">
    <property type="entry name" value="Lipid_Phosphate_FormReg"/>
</dbReference>
<evidence type="ECO:0000313" key="7">
    <source>
        <dbReference type="Proteomes" id="UP001185092"/>
    </source>
</evidence>
<keyword evidence="3 6" id="KW-0418">Kinase</keyword>
<evidence type="ECO:0000256" key="1">
    <source>
        <dbReference type="ARBA" id="ARBA00022679"/>
    </source>
</evidence>
<dbReference type="InterPro" id="IPR017438">
    <property type="entry name" value="ATP-NAD_kinase_N"/>
</dbReference>
<dbReference type="InterPro" id="IPR016064">
    <property type="entry name" value="NAD/diacylglycerol_kinase_sf"/>
</dbReference>
<comment type="caution">
    <text evidence="6">The sequence shown here is derived from an EMBL/GenBank/DDBJ whole genome shotgun (WGS) entry which is preliminary data.</text>
</comment>
<dbReference type="InterPro" id="IPR045540">
    <property type="entry name" value="YegS/DAGK_C"/>
</dbReference>
<dbReference type="GO" id="GO:0005886">
    <property type="term" value="C:plasma membrane"/>
    <property type="evidence" value="ECO:0007669"/>
    <property type="project" value="TreeGrafter"/>
</dbReference>
<dbReference type="GO" id="GO:0016301">
    <property type="term" value="F:kinase activity"/>
    <property type="evidence" value="ECO:0007669"/>
    <property type="project" value="UniProtKB-KW"/>
</dbReference>
<dbReference type="Gene3D" id="2.60.200.40">
    <property type="match status" value="1"/>
</dbReference>
<evidence type="ECO:0000256" key="2">
    <source>
        <dbReference type="ARBA" id="ARBA00022741"/>
    </source>
</evidence>
<dbReference type="RefSeq" id="WP_309937837.1">
    <property type="nucleotide sequence ID" value="NZ_AP025305.1"/>
</dbReference>
<sequence>MQGNSDNLLFVVNPIAGGQDKEPFYKALSKIVQRHKFNYSMFHTTGEDQDEVEILQLLDTGQFAKIVAVGGDGTVRMIANLIKGRKESMGIVPFGSANGLATELMISTDPLQALEVIVSKGVVKAVDLLMINEKHYCLHLSDVGINAQLIKRFEEDSKRGFLAYAKQFFKTLPSSKKIRYSIIADGVEFKGSAFMIVFANAQKYGTGAIVNPHGKLDDGKFEICILKTLTAMTLLRSFASIFIPDKVDMSDMKFIQCAEAEVTFRKNKPQTFQIDGELMEETTSLTMKSLKNILNLIVPDDAQMLESSFV</sequence>
<evidence type="ECO:0000259" key="5">
    <source>
        <dbReference type="PROSITE" id="PS50146"/>
    </source>
</evidence>
<dbReference type="Gene3D" id="3.40.50.10330">
    <property type="entry name" value="Probable inorganic polyphosphate/atp-NAD kinase, domain 1"/>
    <property type="match status" value="1"/>
</dbReference>
<dbReference type="Pfam" id="PF19279">
    <property type="entry name" value="YegS_C"/>
    <property type="match status" value="1"/>
</dbReference>
<dbReference type="EMBL" id="JAVDQD010000001">
    <property type="protein sequence ID" value="MDR6238352.1"/>
    <property type="molecule type" value="Genomic_DNA"/>
</dbReference>
<accession>A0AAE3XK29</accession>